<feature type="domain" description="MobA-like NTP transferase" evidence="19">
    <location>
        <begin position="6"/>
        <end position="132"/>
    </location>
</feature>
<dbReference type="RefSeq" id="WP_050660978.1">
    <property type="nucleotide sequence ID" value="NZ_CP118494.1"/>
</dbReference>
<evidence type="ECO:0000256" key="16">
    <source>
        <dbReference type="ARBA" id="ARBA00048493"/>
    </source>
</evidence>
<gene>
    <name evidence="20" type="primary">glmU_1</name>
    <name evidence="18" type="synonym">glmU</name>
    <name evidence="20" type="ORF">ROTO_00030</name>
</gene>
<dbReference type="Pfam" id="PF12804">
    <property type="entry name" value="NTP_transf_3"/>
    <property type="match status" value="1"/>
</dbReference>
<dbReference type="GO" id="GO:0005737">
    <property type="term" value="C:cytoplasm"/>
    <property type="evidence" value="ECO:0007669"/>
    <property type="project" value="UniProtKB-SubCell"/>
</dbReference>
<feature type="binding site" evidence="18">
    <location>
        <position position="105"/>
    </location>
    <ligand>
        <name>Mg(2+)</name>
        <dbReference type="ChEBI" id="CHEBI:18420"/>
    </ligand>
</feature>
<evidence type="ECO:0000256" key="9">
    <source>
        <dbReference type="ARBA" id="ARBA00022842"/>
    </source>
</evidence>
<comment type="pathway">
    <text evidence="18">Nucleotide-sugar biosynthesis; UDP-N-acetyl-alpha-D-glucosamine biosynthesis; UDP-N-acetyl-alpha-D-glucosamine from N-acetyl-alpha-D-glucosamine 1-phosphate: step 1/1.</text>
</comment>
<keyword evidence="4 18" id="KW-0963">Cytoplasm</keyword>
<dbReference type="PANTHER" id="PTHR43584:SF3">
    <property type="entry name" value="BIFUNCTIONAL PROTEIN GLMU"/>
    <property type="match status" value="1"/>
</dbReference>
<dbReference type="InterPro" id="IPR025877">
    <property type="entry name" value="MobA-like_NTP_Trfase"/>
</dbReference>
<evidence type="ECO:0000256" key="3">
    <source>
        <dbReference type="ARBA" id="ARBA00007947"/>
    </source>
</evidence>
<accession>A0A0L6CZQ7</accession>
<feature type="binding site" evidence="18">
    <location>
        <begin position="80"/>
        <end position="81"/>
    </location>
    <ligand>
        <name>UDP-N-acetyl-alpha-D-glucosamine</name>
        <dbReference type="ChEBI" id="CHEBI:57705"/>
    </ligand>
</feature>
<dbReference type="EC" id="2.3.1.157" evidence="18"/>
<evidence type="ECO:0000256" key="4">
    <source>
        <dbReference type="ARBA" id="ARBA00022490"/>
    </source>
</evidence>
<dbReference type="GO" id="GO:0000902">
    <property type="term" value="P:cell morphogenesis"/>
    <property type="evidence" value="ECO:0007669"/>
    <property type="project" value="UniProtKB-UniRule"/>
</dbReference>
<dbReference type="InterPro" id="IPR001451">
    <property type="entry name" value="Hexapep"/>
</dbReference>
<evidence type="ECO:0000256" key="6">
    <source>
        <dbReference type="ARBA" id="ARBA00022695"/>
    </source>
</evidence>
<dbReference type="UniPathway" id="UPA00973"/>
<proteinExistence type="inferred from homology"/>
<comment type="caution">
    <text evidence="20">The sequence shown here is derived from an EMBL/GenBank/DDBJ whole genome shotgun (WGS) entry which is preliminary data.</text>
</comment>
<feature type="binding site" evidence="18">
    <location>
        <position position="387"/>
    </location>
    <ligand>
        <name>acetyl-CoA</name>
        <dbReference type="ChEBI" id="CHEBI:57288"/>
    </ligand>
</feature>
<evidence type="ECO:0000256" key="5">
    <source>
        <dbReference type="ARBA" id="ARBA00022679"/>
    </source>
</evidence>
<dbReference type="GO" id="GO:0006048">
    <property type="term" value="P:UDP-N-acetylglucosamine biosynthetic process"/>
    <property type="evidence" value="ECO:0007669"/>
    <property type="project" value="UniProtKB-UniPathway"/>
</dbReference>
<dbReference type="PATRIC" id="fig|74031.6.peg.3"/>
<evidence type="ECO:0000313" key="21">
    <source>
        <dbReference type="Proteomes" id="UP000037046"/>
    </source>
</evidence>
<comment type="similarity">
    <text evidence="2 18">In the C-terminal section; belongs to the transferase hexapeptide repeat family.</text>
</comment>
<keyword evidence="9 18" id="KW-0460">Magnesium</keyword>
<comment type="subunit">
    <text evidence="18">Homotrimer.</text>
</comment>
<evidence type="ECO:0000256" key="2">
    <source>
        <dbReference type="ARBA" id="ARBA00007707"/>
    </source>
</evidence>
<dbReference type="Proteomes" id="UP000037046">
    <property type="component" value="Unassembled WGS sequence"/>
</dbReference>
<keyword evidence="10 18" id="KW-0133">Cell shape</keyword>
<feature type="binding site" evidence="18">
    <location>
        <position position="315"/>
    </location>
    <ligand>
        <name>UDP-N-acetyl-alpha-D-glucosamine</name>
        <dbReference type="ChEBI" id="CHEBI:57705"/>
    </ligand>
</feature>
<name>A0A0L6CZQ7_9RHOB</name>
<dbReference type="InterPro" id="IPR029044">
    <property type="entry name" value="Nucleotide-diphossugar_trans"/>
</dbReference>
<dbReference type="InterPro" id="IPR005882">
    <property type="entry name" value="Bifunctional_GlmU"/>
</dbReference>
<dbReference type="EMBL" id="LGVV01000001">
    <property type="protein sequence ID" value="KNX43214.1"/>
    <property type="molecule type" value="Genomic_DNA"/>
</dbReference>
<comment type="subcellular location">
    <subcellularLocation>
        <location evidence="1 18">Cytoplasm</location>
    </subcellularLocation>
</comment>
<dbReference type="InterPro" id="IPR011004">
    <property type="entry name" value="Trimer_LpxA-like_sf"/>
</dbReference>
<dbReference type="InterPro" id="IPR050065">
    <property type="entry name" value="GlmU-like"/>
</dbReference>
<dbReference type="Gene3D" id="2.160.10.10">
    <property type="entry name" value="Hexapeptide repeat proteins"/>
    <property type="match status" value="1"/>
</dbReference>
<evidence type="ECO:0000256" key="8">
    <source>
        <dbReference type="ARBA" id="ARBA00022737"/>
    </source>
</evidence>
<keyword evidence="5 18" id="KW-0808">Transferase</keyword>
<dbReference type="AlphaFoldDB" id="A0A0L6CZQ7"/>
<feature type="binding site" evidence="18">
    <location>
        <position position="154"/>
    </location>
    <ligand>
        <name>UDP-N-acetyl-alpha-D-glucosamine</name>
        <dbReference type="ChEBI" id="CHEBI:57705"/>
    </ligand>
</feature>
<evidence type="ECO:0000256" key="14">
    <source>
        <dbReference type="ARBA" id="ARBA00023316"/>
    </source>
</evidence>
<keyword evidence="8 18" id="KW-0677">Repeat</keyword>
<dbReference type="GO" id="GO:0019134">
    <property type="term" value="F:glucosamine-1-phosphate N-acetyltransferase activity"/>
    <property type="evidence" value="ECO:0007669"/>
    <property type="project" value="UniProtKB-UniRule"/>
</dbReference>
<dbReference type="HAMAP" id="MF_01631">
    <property type="entry name" value="GlmU"/>
    <property type="match status" value="1"/>
</dbReference>
<dbReference type="NCBIfam" id="TIGR01173">
    <property type="entry name" value="glmU"/>
    <property type="match status" value="1"/>
</dbReference>
<comment type="similarity">
    <text evidence="3 18">In the N-terminal section; belongs to the N-acetylglucosamine-1-phosphate uridyltransferase family.</text>
</comment>
<reference evidence="21" key="1">
    <citation type="submission" date="2015-07" db="EMBL/GenBank/DDBJ databases">
        <title>Draft Genome Sequence of Roseovarius tolerans EL-164, a producer of N-Acylated Alanine Methyl Esters (NAMEs).</title>
        <authorList>
            <person name="Voget S."/>
            <person name="Bruns H."/>
            <person name="Wagner-Doebler I."/>
            <person name="Schulz S."/>
            <person name="Daniel R."/>
        </authorList>
    </citation>
    <scope>NUCLEOTIDE SEQUENCE [LARGE SCALE GENOMIC DNA]</scope>
    <source>
        <strain evidence="21">EL-164</strain>
    </source>
</reference>
<dbReference type="STRING" id="74031.SAMN04488077_106164"/>
<dbReference type="EC" id="2.7.7.23" evidence="18"/>
<dbReference type="GO" id="GO:0009245">
    <property type="term" value="P:lipid A biosynthetic process"/>
    <property type="evidence" value="ECO:0007669"/>
    <property type="project" value="UniProtKB-UniRule"/>
</dbReference>
<dbReference type="GO" id="GO:0016020">
    <property type="term" value="C:membrane"/>
    <property type="evidence" value="ECO:0007669"/>
    <property type="project" value="GOC"/>
</dbReference>
<evidence type="ECO:0000313" key="20">
    <source>
        <dbReference type="EMBL" id="KNX43214.1"/>
    </source>
</evidence>
<feature type="binding site" evidence="18">
    <location>
        <position position="226"/>
    </location>
    <ligand>
        <name>Mg(2+)</name>
        <dbReference type="ChEBI" id="CHEBI:18420"/>
    </ligand>
</feature>
<feature type="binding site" evidence="18">
    <location>
        <position position="359"/>
    </location>
    <ligand>
        <name>UDP-N-acetyl-alpha-D-glucosamine</name>
        <dbReference type="ChEBI" id="CHEBI:57705"/>
    </ligand>
</feature>
<keyword evidence="12 18" id="KW-0511">Multifunctional enzyme</keyword>
<dbReference type="OrthoDB" id="9775031at2"/>
<dbReference type="UniPathway" id="UPA00113">
    <property type="reaction ID" value="UER00532"/>
</dbReference>
<feature type="binding site" evidence="18">
    <location>
        <begin position="368"/>
        <end position="369"/>
    </location>
    <ligand>
        <name>acetyl-CoA</name>
        <dbReference type="ChEBI" id="CHEBI:57288"/>
    </ligand>
</feature>
<keyword evidence="14 18" id="KW-0961">Cell wall biogenesis/degradation</keyword>
<feature type="binding site" evidence="18">
    <location>
        <position position="75"/>
    </location>
    <ligand>
        <name>UDP-N-acetyl-alpha-D-glucosamine</name>
        <dbReference type="ChEBI" id="CHEBI:57705"/>
    </ligand>
</feature>
<dbReference type="SUPFAM" id="SSF53448">
    <property type="entry name" value="Nucleotide-diphospho-sugar transferases"/>
    <property type="match status" value="1"/>
</dbReference>
<comment type="catalytic activity">
    <reaction evidence="16 18">
        <text>N-acetyl-alpha-D-glucosamine 1-phosphate + UTP + H(+) = UDP-N-acetyl-alpha-D-glucosamine + diphosphate</text>
        <dbReference type="Rhea" id="RHEA:13509"/>
        <dbReference type="ChEBI" id="CHEBI:15378"/>
        <dbReference type="ChEBI" id="CHEBI:33019"/>
        <dbReference type="ChEBI" id="CHEBI:46398"/>
        <dbReference type="ChEBI" id="CHEBI:57705"/>
        <dbReference type="ChEBI" id="CHEBI:57776"/>
        <dbReference type="EC" id="2.7.7.23"/>
    </reaction>
</comment>
<feature type="binding site" evidence="18">
    <location>
        <begin position="8"/>
        <end position="11"/>
    </location>
    <ligand>
        <name>UDP-N-acetyl-alpha-D-glucosamine</name>
        <dbReference type="ChEBI" id="CHEBI:57705"/>
    </ligand>
</feature>
<feature type="active site" description="Proton acceptor" evidence="18">
    <location>
        <position position="345"/>
    </location>
</feature>
<feature type="binding site" evidence="18">
    <location>
        <position position="226"/>
    </location>
    <ligand>
        <name>UDP-N-acetyl-alpha-D-glucosamine</name>
        <dbReference type="ChEBI" id="CHEBI:57705"/>
    </ligand>
</feature>
<comment type="cofactor">
    <cofactor evidence="18">
        <name>Mg(2+)</name>
        <dbReference type="ChEBI" id="CHEBI:18420"/>
    </cofactor>
    <text evidence="18">Binds 1 Mg(2+) ion per subunit.</text>
</comment>
<dbReference type="NCBIfam" id="NF010933">
    <property type="entry name" value="PRK14353.1"/>
    <property type="match status" value="1"/>
</dbReference>
<evidence type="ECO:0000256" key="1">
    <source>
        <dbReference type="ARBA" id="ARBA00004496"/>
    </source>
</evidence>
<evidence type="ECO:0000256" key="10">
    <source>
        <dbReference type="ARBA" id="ARBA00022960"/>
    </source>
</evidence>
<comment type="pathway">
    <text evidence="18">Bacterial outer membrane biogenesis; LPS lipid A biosynthesis.</text>
</comment>
<feature type="binding site" evidence="18">
    <location>
        <position position="348"/>
    </location>
    <ligand>
        <name>UDP-N-acetyl-alpha-D-glucosamine</name>
        <dbReference type="ChEBI" id="CHEBI:57705"/>
    </ligand>
</feature>
<keyword evidence="11 18" id="KW-0573">Peptidoglycan synthesis</keyword>
<feature type="region of interest" description="N-acetyltransferase" evidence="18">
    <location>
        <begin position="250"/>
        <end position="452"/>
    </location>
</feature>
<feature type="binding site" evidence="18">
    <location>
        <position position="405"/>
    </location>
    <ligand>
        <name>acetyl-CoA</name>
        <dbReference type="ChEBI" id="CHEBI:57288"/>
    </ligand>
</feature>
<dbReference type="Pfam" id="PF00132">
    <property type="entry name" value="Hexapep"/>
    <property type="match status" value="2"/>
</dbReference>
<keyword evidence="7 18" id="KW-0479">Metal-binding</keyword>
<keyword evidence="21" id="KW-1185">Reference proteome</keyword>
<feature type="binding site" evidence="18">
    <location>
        <position position="169"/>
    </location>
    <ligand>
        <name>UDP-N-acetyl-alpha-D-glucosamine</name>
        <dbReference type="ChEBI" id="CHEBI:57705"/>
    </ligand>
</feature>
<evidence type="ECO:0000256" key="7">
    <source>
        <dbReference type="ARBA" id="ARBA00022723"/>
    </source>
</evidence>
<dbReference type="InterPro" id="IPR038009">
    <property type="entry name" value="GlmU_C_LbH"/>
</dbReference>
<feature type="binding site" evidence="18">
    <location>
        <position position="422"/>
    </location>
    <ligand>
        <name>acetyl-CoA</name>
        <dbReference type="ChEBI" id="CHEBI:57288"/>
    </ligand>
</feature>
<comment type="pathway">
    <text evidence="18">Nucleotide-sugar biosynthesis; UDP-N-acetyl-alpha-D-glucosamine biosynthesis; N-acetyl-alpha-D-glucosamine 1-phosphate from alpha-D-glucosamine 6-phosphate (route II): step 2/2.</text>
</comment>
<dbReference type="GO" id="GO:0008360">
    <property type="term" value="P:regulation of cell shape"/>
    <property type="evidence" value="ECO:0007669"/>
    <property type="project" value="UniProtKB-KW"/>
</dbReference>
<feature type="binding site" evidence="18">
    <location>
        <position position="140"/>
    </location>
    <ligand>
        <name>UDP-N-acetyl-alpha-D-glucosamine</name>
        <dbReference type="ChEBI" id="CHEBI:57705"/>
    </ligand>
</feature>
<protein>
    <recommendedName>
        <fullName evidence="18">Bifunctional protein GlmU</fullName>
    </recommendedName>
    <domain>
        <recommendedName>
            <fullName evidence="18">UDP-N-acetylglucosamine pyrophosphorylase</fullName>
            <ecNumber evidence="18">2.7.7.23</ecNumber>
        </recommendedName>
        <alternativeName>
            <fullName evidence="18">N-acetylglucosamine-1-phosphate uridyltransferase</fullName>
        </alternativeName>
    </domain>
    <domain>
        <recommendedName>
            <fullName evidence="18">Glucosamine-1-phosphate N-acetyltransferase</fullName>
            <ecNumber evidence="18">2.3.1.157</ecNumber>
        </recommendedName>
    </domain>
</protein>
<dbReference type="Gene3D" id="3.90.550.10">
    <property type="entry name" value="Spore Coat Polysaccharide Biosynthesis Protein SpsA, Chain A"/>
    <property type="match status" value="1"/>
</dbReference>
<evidence type="ECO:0000256" key="17">
    <source>
        <dbReference type="ARBA" id="ARBA00049628"/>
    </source>
</evidence>
<keyword evidence="13 18" id="KW-0012">Acyltransferase</keyword>
<keyword evidence="6 18" id="KW-0548">Nucleotidyltransferase</keyword>
<dbReference type="CDD" id="cd03353">
    <property type="entry name" value="LbH_GlmU_C"/>
    <property type="match status" value="1"/>
</dbReference>
<evidence type="ECO:0000256" key="13">
    <source>
        <dbReference type="ARBA" id="ARBA00023315"/>
    </source>
</evidence>
<feature type="binding site" evidence="18">
    <location>
        <position position="333"/>
    </location>
    <ligand>
        <name>UDP-N-acetyl-alpha-D-glucosamine</name>
        <dbReference type="ChEBI" id="CHEBI:57705"/>
    </ligand>
</feature>
<feature type="region of interest" description="Linker" evidence="18">
    <location>
        <begin position="229"/>
        <end position="249"/>
    </location>
</feature>
<evidence type="ECO:0000256" key="12">
    <source>
        <dbReference type="ARBA" id="ARBA00023268"/>
    </source>
</evidence>
<feature type="region of interest" description="Pyrophosphorylase" evidence="18">
    <location>
        <begin position="1"/>
        <end position="228"/>
    </location>
</feature>
<comment type="catalytic activity">
    <reaction evidence="15 18">
        <text>alpha-D-glucosamine 1-phosphate + acetyl-CoA = N-acetyl-alpha-D-glucosamine 1-phosphate + CoA + H(+)</text>
        <dbReference type="Rhea" id="RHEA:13725"/>
        <dbReference type="ChEBI" id="CHEBI:15378"/>
        <dbReference type="ChEBI" id="CHEBI:57287"/>
        <dbReference type="ChEBI" id="CHEBI:57288"/>
        <dbReference type="ChEBI" id="CHEBI:57776"/>
        <dbReference type="ChEBI" id="CHEBI:58516"/>
        <dbReference type="EC" id="2.3.1.157"/>
    </reaction>
</comment>
<organism evidence="20 21">
    <name type="scientific">Roseovarius tolerans</name>
    <dbReference type="NCBI Taxonomy" id="74031"/>
    <lineage>
        <taxon>Bacteria</taxon>
        <taxon>Pseudomonadati</taxon>
        <taxon>Pseudomonadota</taxon>
        <taxon>Alphaproteobacteria</taxon>
        <taxon>Rhodobacterales</taxon>
        <taxon>Roseobacteraceae</taxon>
        <taxon>Roseovarius</taxon>
    </lineage>
</organism>
<dbReference type="CDD" id="cd02540">
    <property type="entry name" value="GT2_GlmU_N_bac"/>
    <property type="match status" value="1"/>
</dbReference>
<feature type="binding site" evidence="18">
    <location>
        <position position="362"/>
    </location>
    <ligand>
        <name>acetyl-CoA</name>
        <dbReference type="ChEBI" id="CHEBI:57288"/>
    </ligand>
</feature>
<dbReference type="GO" id="GO:0000287">
    <property type="term" value="F:magnesium ion binding"/>
    <property type="evidence" value="ECO:0007669"/>
    <property type="project" value="UniProtKB-UniRule"/>
</dbReference>
<dbReference type="GO" id="GO:0071555">
    <property type="term" value="P:cell wall organization"/>
    <property type="evidence" value="ECO:0007669"/>
    <property type="project" value="UniProtKB-KW"/>
</dbReference>
<evidence type="ECO:0000256" key="15">
    <source>
        <dbReference type="ARBA" id="ARBA00048247"/>
    </source>
</evidence>
<dbReference type="GO" id="GO:0003977">
    <property type="term" value="F:UDP-N-acetylglucosamine diphosphorylase activity"/>
    <property type="evidence" value="ECO:0007669"/>
    <property type="project" value="UniProtKB-UniRule"/>
</dbReference>
<evidence type="ECO:0000256" key="11">
    <source>
        <dbReference type="ARBA" id="ARBA00022984"/>
    </source>
</evidence>
<dbReference type="GO" id="GO:0009252">
    <property type="term" value="P:peptidoglycan biosynthetic process"/>
    <property type="evidence" value="ECO:0007669"/>
    <property type="project" value="UniProtKB-UniRule"/>
</dbReference>
<dbReference type="PANTHER" id="PTHR43584">
    <property type="entry name" value="NUCLEOTIDYL TRANSFERASE"/>
    <property type="match status" value="1"/>
</dbReference>
<evidence type="ECO:0000256" key="18">
    <source>
        <dbReference type="HAMAP-Rule" id="MF_01631"/>
    </source>
</evidence>
<comment type="function">
    <text evidence="17 18">Catalyzes the last two sequential reactions in the de novo biosynthetic pathway for UDP-N-acetylglucosamine (UDP-GlcNAc). The C-terminal domain catalyzes the transfer of acetyl group from acetyl coenzyme A to glucosamine-1-phosphate (GlcN-1-P) to produce N-acetylglucosamine-1-phosphate (GlcNAc-1-P), which is converted into UDP-GlcNAc by the transfer of uridine 5-monophosphate (from uridine 5-triphosphate), a reaction catalyzed by the N-terminal domain.</text>
</comment>
<feature type="binding site" evidence="18">
    <location>
        <position position="22"/>
    </location>
    <ligand>
        <name>UDP-N-acetyl-alpha-D-glucosamine</name>
        <dbReference type="ChEBI" id="CHEBI:57705"/>
    </ligand>
</feature>
<dbReference type="SUPFAM" id="SSF51161">
    <property type="entry name" value="Trimeric LpxA-like enzymes"/>
    <property type="match status" value="1"/>
</dbReference>
<feature type="binding site" evidence="18">
    <location>
        <begin position="103"/>
        <end position="105"/>
    </location>
    <ligand>
        <name>UDP-N-acetyl-alpha-D-glucosamine</name>
        <dbReference type="ChEBI" id="CHEBI:57705"/>
    </ligand>
</feature>
<evidence type="ECO:0000259" key="19">
    <source>
        <dbReference type="Pfam" id="PF12804"/>
    </source>
</evidence>
<sequence>MSIALIILAAGKGTRMNSDLPKVLHRIADAPMLVHAMQAGAALDPDHTVIVAGHEAEAVADAAQEHDETARIVLQEEQLGTAHAVAQAQAKLEGFTGDAIVLYGDTPFIRPETLEKMAAARTAHDVVVLGFEAADPGRYGRLVVKGSALTRIVEFKDATPAERAITLCNSGVVMAPAPLLFDLIAEVGNDNASGEYYLTDIVGLARARGLSASAVTCDEAETMGINSRAELSVAEAAFQARARAEAMENGVTLVAPETVHFAYDTHLGRDCLIEPNVVFGPGVTIETGAHIRAFSHLEGCHVARGAVVGPYARLRPGTELSEDSRIGNFVEVKNALIGEGAKVNHLSYIGDAQVGRNSNIGAGTITCNYDGVMKHQTRIGERVFIGSNTMLVAPVSVGDDAMTGSGSVITQDVAAGALAIGRARQVEKPGLARKLFELLRAQKARKTQKEMD</sequence>